<dbReference type="SUPFAM" id="SSF52279">
    <property type="entry name" value="Beta-D-glucan exohydrolase, C-terminal domain"/>
    <property type="match status" value="2"/>
</dbReference>
<dbReference type="InterPro" id="IPR002772">
    <property type="entry name" value="Glyco_hydro_3_C"/>
</dbReference>
<proteinExistence type="inferred from homology"/>
<keyword evidence="3" id="KW-0326">Glycosidase</keyword>
<dbReference type="GO" id="GO:0046556">
    <property type="term" value="F:alpha-L-arabinofuranosidase activity"/>
    <property type="evidence" value="ECO:0007669"/>
    <property type="project" value="TreeGrafter"/>
</dbReference>
<protein>
    <submittedName>
        <fullName evidence="6">Detected protein of confused Function</fullName>
    </submittedName>
</protein>
<dbReference type="GO" id="GO:0009505">
    <property type="term" value="C:plant-type cell wall"/>
    <property type="evidence" value="ECO:0007669"/>
    <property type="project" value="TreeGrafter"/>
</dbReference>
<dbReference type="Gene3D" id="3.20.20.300">
    <property type="entry name" value="Glycoside hydrolase, family 3, N-terminal domain"/>
    <property type="match status" value="2"/>
</dbReference>
<dbReference type="Gene3D" id="3.40.50.1700">
    <property type="entry name" value="Glycoside hydrolase family 3 C-terminal domain"/>
    <property type="match status" value="3"/>
</dbReference>
<dbReference type="GO" id="GO:0031222">
    <property type="term" value="P:arabinan catabolic process"/>
    <property type="evidence" value="ECO:0007669"/>
    <property type="project" value="TreeGrafter"/>
</dbReference>
<dbReference type="GO" id="GO:0009044">
    <property type="term" value="F:xylan 1,4-beta-xylosidase activity"/>
    <property type="evidence" value="ECO:0007669"/>
    <property type="project" value="InterPro"/>
</dbReference>
<comment type="caution">
    <text evidence="6">The sequence shown here is derived from an EMBL/GenBank/DDBJ whole genome shotgun (WGS) entry which is preliminary data.</text>
</comment>
<dbReference type="EMBL" id="VEPZ02001533">
    <property type="protein sequence ID" value="KAE8669126.1"/>
    <property type="molecule type" value="Genomic_DNA"/>
</dbReference>
<keyword evidence="4" id="KW-0732">Signal</keyword>
<feature type="chain" id="PRO_5025584527" evidence="4">
    <location>
        <begin position="21"/>
        <end position="688"/>
    </location>
</feature>
<keyword evidence="2" id="KW-0378">Hydrolase</keyword>
<organism evidence="6 7">
    <name type="scientific">Hibiscus syriacus</name>
    <name type="common">Rose of Sharon</name>
    <dbReference type="NCBI Taxonomy" id="106335"/>
    <lineage>
        <taxon>Eukaryota</taxon>
        <taxon>Viridiplantae</taxon>
        <taxon>Streptophyta</taxon>
        <taxon>Embryophyta</taxon>
        <taxon>Tracheophyta</taxon>
        <taxon>Spermatophyta</taxon>
        <taxon>Magnoliopsida</taxon>
        <taxon>eudicotyledons</taxon>
        <taxon>Gunneridae</taxon>
        <taxon>Pentapetalae</taxon>
        <taxon>rosids</taxon>
        <taxon>malvids</taxon>
        <taxon>Malvales</taxon>
        <taxon>Malvaceae</taxon>
        <taxon>Malvoideae</taxon>
        <taxon>Hibiscus</taxon>
    </lineage>
</organism>
<evidence type="ECO:0000256" key="1">
    <source>
        <dbReference type="ARBA" id="ARBA00005336"/>
    </source>
</evidence>
<evidence type="ECO:0000256" key="2">
    <source>
        <dbReference type="ARBA" id="ARBA00022801"/>
    </source>
</evidence>
<evidence type="ECO:0000256" key="3">
    <source>
        <dbReference type="ARBA" id="ARBA00023295"/>
    </source>
</evidence>
<dbReference type="InterPro" id="IPR036962">
    <property type="entry name" value="Glyco_hydro_3_N_sf"/>
</dbReference>
<reference evidence="6" key="1">
    <citation type="submission" date="2019-09" db="EMBL/GenBank/DDBJ databases">
        <title>Draft genome information of white flower Hibiscus syriacus.</title>
        <authorList>
            <person name="Kim Y.-M."/>
        </authorList>
    </citation>
    <scope>NUCLEOTIDE SEQUENCE [LARGE SCALE GENOMIC DNA]</scope>
    <source>
        <strain evidence="6">YM2019G1</strain>
    </source>
</reference>
<keyword evidence="7" id="KW-1185">Reference proteome</keyword>
<dbReference type="AlphaFoldDB" id="A0A6A2Y1E7"/>
<dbReference type="PANTHER" id="PTHR42721">
    <property type="entry name" value="SUGAR HYDROLASE-RELATED"/>
    <property type="match status" value="1"/>
</dbReference>
<dbReference type="SUPFAM" id="SSF51445">
    <property type="entry name" value="(Trans)glycosidases"/>
    <property type="match status" value="1"/>
</dbReference>
<evidence type="ECO:0000313" key="6">
    <source>
        <dbReference type="EMBL" id="KAE8669126.1"/>
    </source>
</evidence>
<evidence type="ECO:0000313" key="7">
    <source>
        <dbReference type="Proteomes" id="UP000436088"/>
    </source>
</evidence>
<name>A0A6A2Y1E7_HIBSY</name>
<gene>
    <name evidence="6" type="ORF">F3Y22_tig00112254pilonHSYRG00019</name>
</gene>
<evidence type="ECO:0000256" key="4">
    <source>
        <dbReference type="SAM" id="SignalP"/>
    </source>
</evidence>
<comment type="similarity">
    <text evidence="1">Belongs to the glycosyl hydrolase 3 family.</text>
</comment>
<dbReference type="GO" id="GO:0045493">
    <property type="term" value="P:xylan catabolic process"/>
    <property type="evidence" value="ECO:0007669"/>
    <property type="project" value="InterPro"/>
</dbReference>
<dbReference type="InterPro" id="IPR044993">
    <property type="entry name" value="BXL"/>
</dbReference>
<dbReference type="InterPro" id="IPR017853">
    <property type="entry name" value="GH"/>
</dbReference>
<evidence type="ECO:0000259" key="5">
    <source>
        <dbReference type="Pfam" id="PF01915"/>
    </source>
</evidence>
<dbReference type="InterPro" id="IPR036881">
    <property type="entry name" value="Glyco_hydro_3_C_sf"/>
</dbReference>
<feature type="signal peptide" evidence="4">
    <location>
        <begin position="1"/>
        <end position="20"/>
    </location>
</feature>
<dbReference type="Proteomes" id="UP000436088">
    <property type="component" value="Unassembled WGS sequence"/>
</dbReference>
<sequence length="688" mass="76050">MISLVSLISFTLLFIHGGSTQPPFSCDSSNPEIKNLLFCQTGLPITQRARDLVSRLTLDEKISQLVNSAPAIPRMGILAYEWWLEALHGIANVGPGVKFDGTIKAATSFPQVILTAASFDPYQWYRIELAIGREARAMYNAGEANGMTFWAPNINIFRDPSWGRGQETPGEDPLVVGKYAGMNRFVFDARVSLRQNSNLLLKTVRGEWDFKGYIASDCDAVALIHDDHGYAKAPEDAVVDVLKAGMDVNCGSYLQNNTKSAVLQKKLPESQIDRALHNLFSVRMRLGLFDGNPEQLPFSNIGTDQICSPEHQILALEAACNGIVLLKNDATLLPLPKSTMLLAVIGPNADSPQTLIGNYAGPPCKSVAPLQALKSYVNTTVYHPGCDMIKLKKEAFDRVDLFLPGRQHELIIGVAKSTKRPIVLVLLSGGPIDVSFTKDDPRIGGILWAGYRGEGGGIALAEIIFRDHNPGGRLPVTWYPQDFTDVSFTKDDPRIGGILWADCFSTSFRGPIDVSFTKDDPRIGGILWAGYRGKVEVLHLRKYLRDHNPGGRLPVTWYPQDFTKVPMTDMRMRPEPSSDYPGRTYKFYKGDKVFEFGYGLSHSKVTSDSVRYKLVSELSAEVCGERKFTVHVGVKNHGDLAGEMGEIQFEVNPCEHLSRANEYGLMVMEEGTHFLLVGDDNHPITLII</sequence>
<feature type="domain" description="Glycoside hydrolase family 3 C-terminal" evidence="5">
    <location>
        <begin position="510"/>
        <end position="601"/>
    </location>
</feature>
<feature type="domain" description="Glycoside hydrolase family 3 C-terminal" evidence="5">
    <location>
        <begin position="323"/>
        <end position="482"/>
    </location>
</feature>
<dbReference type="Pfam" id="PF01915">
    <property type="entry name" value="Glyco_hydro_3_C"/>
    <property type="match status" value="2"/>
</dbReference>
<accession>A0A6A2Y1E7</accession>
<dbReference type="PANTHER" id="PTHR42721:SF3">
    <property type="entry name" value="BETA-D-XYLOSIDASE 5-RELATED"/>
    <property type="match status" value="1"/>
</dbReference>